<accession>A0A0J1BAG0</accession>
<dbReference type="AlphaFoldDB" id="A0A0J1BAG0"/>
<evidence type="ECO:0000313" key="3">
    <source>
        <dbReference type="Proteomes" id="UP000036367"/>
    </source>
</evidence>
<keyword evidence="3" id="KW-1185">Reference proteome</keyword>
<evidence type="ECO:0000313" key="2">
    <source>
        <dbReference type="EMBL" id="KLU03508.1"/>
    </source>
</evidence>
<dbReference type="EMBL" id="LECT01000036">
    <property type="protein sequence ID" value="KLU03508.1"/>
    <property type="molecule type" value="Genomic_DNA"/>
</dbReference>
<proteinExistence type="predicted"/>
<organism evidence="2 3">
    <name type="scientific">Rhodopirellula islandica</name>
    <dbReference type="NCBI Taxonomy" id="595434"/>
    <lineage>
        <taxon>Bacteria</taxon>
        <taxon>Pseudomonadati</taxon>
        <taxon>Planctomycetota</taxon>
        <taxon>Planctomycetia</taxon>
        <taxon>Pirellulales</taxon>
        <taxon>Pirellulaceae</taxon>
        <taxon>Rhodopirellula</taxon>
    </lineage>
</organism>
<dbReference type="Proteomes" id="UP000036367">
    <property type="component" value="Unassembled WGS sequence"/>
</dbReference>
<protein>
    <submittedName>
        <fullName evidence="2">Uncharacterized protein</fullName>
    </submittedName>
</protein>
<sequence length="54" mass="5646">MASISGRWLPVETIAAVGKDPGRTRGDFTPSCHVGNRGPKNQAPDFGLATTPIP</sequence>
<evidence type="ECO:0000256" key="1">
    <source>
        <dbReference type="SAM" id="MobiDB-lite"/>
    </source>
</evidence>
<dbReference type="PATRIC" id="fig|595434.4.peg.4181"/>
<gene>
    <name evidence="2" type="ORF">RISK_004405</name>
</gene>
<reference evidence="2" key="1">
    <citation type="submission" date="2015-05" db="EMBL/GenBank/DDBJ databases">
        <title>Permanent draft genome of Rhodopirellula islandicus K833.</title>
        <authorList>
            <person name="Kizina J."/>
            <person name="Richter M."/>
            <person name="Glockner F.O."/>
            <person name="Harder J."/>
        </authorList>
    </citation>
    <scope>NUCLEOTIDE SEQUENCE [LARGE SCALE GENOMIC DNA]</scope>
    <source>
        <strain evidence="2">K833</strain>
    </source>
</reference>
<comment type="caution">
    <text evidence="2">The sequence shown here is derived from an EMBL/GenBank/DDBJ whole genome shotgun (WGS) entry which is preliminary data.</text>
</comment>
<name>A0A0J1BAG0_RHOIS</name>
<dbReference type="STRING" id="595434.RISK_004405"/>
<feature type="region of interest" description="Disordered" evidence="1">
    <location>
        <begin position="20"/>
        <end position="54"/>
    </location>
</feature>